<dbReference type="HOGENOM" id="CLU_085420_0_0_1"/>
<name>R8BSI4_PHAM7</name>
<evidence type="ECO:0000313" key="2">
    <source>
        <dbReference type="Proteomes" id="UP000014074"/>
    </source>
</evidence>
<dbReference type="eggNOG" id="ENOG502SNQW">
    <property type="taxonomic scope" value="Eukaryota"/>
</dbReference>
<keyword evidence="2" id="KW-1185">Reference proteome</keyword>
<dbReference type="AlphaFoldDB" id="R8BSI4"/>
<organism evidence="1 2">
    <name type="scientific">Phaeoacremonium minimum (strain UCR-PA7)</name>
    <name type="common">Esca disease fungus</name>
    <name type="synonym">Togninia minima</name>
    <dbReference type="NCBI Taxonomy" id="1286976"/>
    <lineage>
        <taxon>Eukaryota</taxon>
        <taxon>Fungi</taxon>
        <taxon>Dikarya</taxon>
        <taxon>Ascomycota</taxon>
        <taxon>Pezizomycotina</taxon>
        <taxon>Sordariomycetes</taxon>
        <taxon>Sordariomycetidae</taxon>
        <taxon>Togniniales</taxon>
        <taxon>Togniniaceae</taxon>
        <taxon>Phaeoacremonium</taxon>
    </lineage>
</organism>
<sequence length="183" mass="20794">MRYGDWDILLFPSGKDSKVPVKEFRIACQVVPDIELANNPGSFGLPVMTCFIPGLPHGSPFHISVHSWKAPEISQFTKNYSKHSELVKFEARVLVDGRLVSVGQWPHLINSTFEMSKQGELEPLKFPLFRRELLYENHWNPGDDIGRIKVVISEGFPRDSLSVPIERVKNVVVFSFQHAPLGR</sequence>
<dbReference type="GeneID" id="19322393"/>
<gene>
    <name evidence="1" type="ORF">UCRPA7_2170</name>
</gene>
<dbReference type="KEGG" id="tmn:UCRPA7_2170"/>
<accession>R8BSI4</accession>
<dbReference type="EMBL" id="KB932927">
    <property type="protein sequence ID" value="EOO02322.1"/>
    <property type="molecule type" value="Genomic_DNA"/>
</dbReference>
<dbReference type="Proteomes" id="UP000014074">
    <property type="component" value="Unassembled WGS sequence"/>
</dbReference>
<dbReference type="OrthoDB" id="5417628at2759"/>
<proteinExistence type="predicted"/>
<dbReference type="RefSeq" id="XP_007912935.1">
    <property type="nucleotide sequence ID" value="XM_007914744.1"/>
</dbReference>
<protein>
    <submittedName>
        <fullName evidence="1">Putative nadh dehydrogenase-like protein</fullName>
    </submittedName>
</protein>
<evidence type="ECO:0000313" key="1">
    <source>
        <dbReference type="EMBL" id="EOO02322.1"/>
    </source>
</evidence>
<reference evidence="2" key="1">
    <citation type="journal article" date="2013" name="Genome Announc.">
        <title>Draft genome sequence of the ascomycete Phaeoacremonium aleophilum strain UCR-PA7, a causal agent of the esca disease complex in grapevines.</title>
        <authorList>
            <person name="Blanco-Ulate B."/>
            <person name="Rolshausen P."/>
            <person name="Cantu D."/>
        </authorList>
    </citation>
    <scope>NUCLEOTIDE SEQUENCE [LARGE SCALE GENOMIC DNA]</scope>
    <source>
        <strain evidence="2">UCR-PA7</strain>
    </source>
</reference>